<evidence type="ECO:0000313" key="2">
    <source>
        <dbReference type="EMBL" id="KAF7635945.1"/>
    </source>
</evidence>
<keyword evidence="1" id="KW-0732">Signal</keyword>
<dbReference type="Proteomes" id="UP000605970">
    <property type="component" value="Unassembled WGS sequence"/>
</dbReference>
<dbReference type="AlphaFoldDB" id="A0A8S9ZR51"/>
<evidence type="ECO:0000256" key="1">
    <source>
        <dbReference type="SAM" id="SignalP"/>
    </source>
</evidence>
<accession>A0A8S9ZR51</accession>
<dbReference type="EMBL" id="JABEBT010000036">
    <property type="protein sequence ID" value="KAF7635945.1"/>
    <property type="molecule type" value="Genomic_DNA"/>
</dbReference>
<feature type="signal peptide" evidence="1">
    <location>
        <begin position="1"/>
        <end position="20"/>
    </location>
</feature>
<feature type="chain" id="PRO_5035735485" evidence="1">
    <location>
        <begin position="21"/>
        <end position="56"/>
    </location>
</feature>
<proteinExistence type="predicted"/>
<comment type="caution">
    <text evidence="2">The sequence shown here is derived from an EMBL/GenBank/DDBJ whole genome shotgun (WGS) entry which is preliminary data.</text>
</comment>
<protein>
    <submittedName>
        <fullName evidence="2">Uncharacterized protein</fullName>
    </submittedName>
</protein>
<reference evidence="2" key="1">
    <citation type="journal article" date="2020" name="Ecol. Evol.">
        <title>Genome structure and content of the rice root-knot nematode (Meloidogyne graminicola).</title>
        <authorList>
            <person name="Phan N.T."/>
            <person name="Danchin E.G.J."/>
            <person name="Klopp C."/>
            <person name="Perfus-Barbeoch L."/>
            <person name="Kozlowski D.K."/>
            <person name="Koutsovoulos G.D."/>
            <person name="Lopez-Roques C."/>
            <person name="Bouchez O."/>
            <person name="Zahm M."/>
            <person name="Besnard G."/>
            <person name="Bellafiore S."/>
        </authorList>
    </citation>
    <scope>NUCLEOTIDE SEQUENCE</scope>
    <source>
        <strain evidence="2">VN-18</strain>
    </source>
</reference>
<keyword evidence="3" id="KW-1185">Reference proteome</keyword>
<name>A0A8S9ZR51_9BILA</name>
<evidence type="ECO:0000313" key="3">
    <source>
        <dbReference type="Proteomes" id="UP000605970"/>
    </source>
</evidence>
<organism evidence="2 3">
    <name type="scientific">Meloidogyne graminicola</name>
    <dbReference type="NCBI Taxonomy" id="189291"/>
    <lineage>
        <taxon>Eukaryota</taxon>
        <taxon>Metazoa</taxon>
        <taxon>Ecdysozoa</taxon>
        <taxon>Nematoda</taxon>
        <taxon>Chromadorea</taxon>
        <taxon>Rhabditida</taxon>
        <taxon>Tylenchina</taxon>
        <taxon>Tylenchomorpha</taxon>
        <taxon>Tylenchoidea</taxon>
        <taxon>Meloidogynidae</taxon>
        <taxon>Meloidogyninae</taxon>
        <taxon>Meloidogyne</taxon>
    </lineage>
</organism>
<gene>
    <name evidence="2" type="ORF">Mgra_00004664</name>
</gene>
<sequence>MNKIIFICLILTILTYQINSQYYYSYWPYYGYWKRNSNIGGHEEYSGANNNKNNKK</sequence>